<accession>A0ABX7R1E4</accession>
<gene>
    <name evidence="1" type="ORF">JYB85_01940</name>
</gene>
<dbReference type="Proteomes" id="UP000663207">
    <property type="component" value="Chromosome"/>
</dbReference>
<dbReference type="PROSITE" id="PS51257">
    <property type="entry name" value="PROKAR_LIPOPROTEIN"/>
    <property type="match status" value="1"/>
</dbReference>
<proteinExistence type="predicted"/>
<evidence type="ECO:0008006" key="3">
    <source>
        <dbReference type="Google" id="ProtNLM"/>
    </source>
</evidence>
<evidence type="ECO:0000313" key="2">
    <source>
        <dbReference type="Proteomes" id="UP000663207"/>
    </source>
</evidence>
<name>A0ABX7R1E4_9GAMM</name>
<evidence type="ECO:0000313" key="1">
    <source>
        <dbReference type="EMBL" id="QSX37622.1"/>
    </source>
</evidence>
<dbReference type="EMBL" id="CP071502">
    <property type="protein sequence ID" value="QSX37622.1"/>
    <property type="molecule type" value="Genomic_DNA"/>
</dbReference>
<protein>
    <recommendedName>
        <fullName evidence="3">DUF4369 domain-containing protein</fullName>
    </recommendedName>
</protein>
<reference evidence="1 2" key="1">
    <citation type="submission" date="2021-03" db="EMBL/GenBank/DDBJ databases">
        <title>Novel species identification of genus Shewanella.</title>
        <authorList>
            <person name="Liu G."/>
            <person name="Zhang Q."/>
        </authorList>
    </citation>
    <scope>NUCLEOTIDE SEQUENCE [LARGE SCALE GENOMIC DNA]</scope>
    <source>
        <strain evidence="1 2">FJAT-52962</strain>
    </source>
</reference>
<keyword evidence="2" id="KW-1185">Reference proteome</keyword>
<sequence length="365" mass="39831">MKLLISTLCAILLFGCQSTSPLPKGFQGATASLDDSFSHLSHHSGHFFIASKIDGKPMVNSAEFSESSSFNQGHLVVRGISRPLEAGKNYQLTLIGRTAHSAPIVGVFADSFYVSGDVSFTPKANEFYTVVGTLGEDNSQIWIEDLHGNRVTDVIDKSGKSTRTLTEPAAPAPAKDKKALFTTIRGGESTAQVIKKLGEPASIDVNEANIFSNRQTKVIYHYPELGLIQFEATKSKKNWYANSVIKVEVALQGKEDIAKLSNDLDGMGAVEIRDMARAFAQQSEVSNELLDSFTQKVWDERNTADAQMIDAVAWLCTVVGNSGNLRYEQALNEIATDTQSPKLKKYAVKAKSKLTKVGMGFELQR</sequence>
<organism evidence="1 2">
    <name type="scientific">Shewanella sedimentimangrovi</name>
    <dbReference type="NCBI Taxonomy" id="2814293"/>
    <lineage>
        <taxon>Bacteria</taxon>
        <taxon>Pseudomonadati</taxon>
        <taxon>Pseudomonadota</taxon>
        <taxon>Gammaproteobacteria</taxon>
        <taxon>Alteromonadales</taxon>
        <taxon>Shewanellaceae</taxon>
        <taxon>Shewanella</taxon>
    </lineage>
</organism>
<dbReference type="RefSeq" id="WP_207380816.1">
    <property type="nucleotide sequence ID" value="NZ_CP071502.1"/>
</dbReference>